<dbReference type="InterPro" id="IPR003661">
    <property type="entry name" value="HisK_dim/P_dom"/>
</dbReference>
<dbReference type="SMART" id="SM00387">
    <property type="entry name" value="HATPase_c"/>
    <property type="match status" value="1"/>
</dbReference>
<feature type="region of interest" description="Disordered" evidence="7">
    <location>
        <begin position="253"/>
        <end position="327"/>
    </location>
</feature>
<feature type="region of interest" description="Disordered" evidence="7">
    <location>
        <begin position="1009"/>
        <end position="1061"/>
    </location>
</feature>
<accession>A0AAN8A2E0</accession>
<dbReference type="InterPro" id="IPR011006">
    <property type="entry name" value="CheY-like_superfamily"/>
</dbReference>
<dbReference type="SUPFAM" id="SSF55874">
    <property type="entry name" value="ATPase domain of HSP90 chaperone/DNA topoisomerase II/histidine kinase"/>
    <property type="match status" value="1"/>
</dbReference>
<feature type="domain" description="Response regulatory" evidence="9">
    <location>
        <begin position="1115"/>
        <end position="1248"/>
    </location>
</feature>
<dbReference type="FunFam" id="1.10.287.130:FF:000023">
    <property type="entry name" value="Sensor histidine kinase/response regulator, putative"/>
    <property type="match status" value="1"/>
</dbReference>
<dbReference type="Gene3D" id="3.30.565.10">
    <property type="entry name" value="Histidine kinase-like ATPase, C-terminal domain"/>
    <property type="match status" value="1"/>
</dbReference>
<evidence type="ECO:0000313" key="11">
    <source>
        <dbReference type="Proteomes" id="UP001310594"/>
    </source>
</evidence>
<keyword evidence="5" id="KW-0418">Kinase</keyword>
<dbReference type="InterPro" id="IPR004358">
    <property type="entry name" value="Sig_transdc_His_kin-like_C"/>
</dbReference>
<evidence type="ECO:0000259" key="8">
    <source>
        <dbReference type="PROSITE" id="PS50109"/>
    </source>
</evidence>
<comment type="catalytic activity">
    <reaction evidence="1">
        <text>ATP + protein L-histidine = ADP + protein N-phospho-L-histidine.</text>
        <dbReference type="EC" id="2.7.13.3"/>
    </reaction>
</comment>
<dbReference type="AlphaFoldDB" id="A0AAN8A2E0"/>
<dbReference type="PANTHER" id="PTHR43047:SF72">
    <property type="entry name" value="OSMOSENSING HISTIDINE PROTEIN KINASE SLN1"/>
    <property type="match status" value="1"/>
</dbReference>
<dbReference type="InterPro" id="IPR005467">
    <property type="entry name" value="His_kinase_dom"/>
</dbReference>
<dbReference type="InterPro" id="IPR003018">
    <property type="entry name" value="GAF"/>
</dbReference>
<dbReference type="InterPro" id="IPR036097">
    <property type="entry name" value="HisK_dim/P_sf"/>
</dbReference>
<evidence type="ECO:0000256" key="1">
    <source>
        <dbReference type="ARBA" id="ARBA00000085"/>
    </source>
</evidence>
<evidence type="ECO:0000256" key="5">
    <source>
        <dbReference type="ARBA" id="ARBA00022777"/>
    </source>
</evidence>
<dbReference type="SUPFAM" id="SSF47384">
    <property type="entry name" value="Homodimeric domain of signal transducing histidine kinase"/>
    <property type="match status" value="1"/>
</dbReference>
<evidence type="ECO:0000256" key="7">
    <source>
        <dbReference type="SAM" id="MobiDB-lite"/>
    </source>
</evidence>
<feature type="modified residue" description="4-aspartylphosphate" evidence="6">
    <location>
        <position position="1179"/>
    </location>
</feature>
<sequence length="1248" mass="135875">MEDNPPHATTHARNRSLRDREVHRFYECWLSAHGSTYNVANNVESIAQAALHGAGYRPHVSQDRALSAFCQLAAFRLHATRATVSLIDATTQYVLAEGTRGAAVAESKDLWQGTAVLPRNGAMGEHCMENTAIARDYDGRTFTGVGLIIPDCRLDDRFKDRPYVISEQGTRFYAGVPIVSRTGIMLGTYAVFDEKPRTGMSIAELKFMQETAGAVMEHLEWSRDRVDKVKGDRIVRGMASFIEGCTSVHGAFGQTGLPSHARGTKHHGGDSTADSTISHRSSKKHDHHHSHSTHHASATLPKDNGEPTKSGPKAPPSPTQRNKADSTSSVFLRAVTILRESTLADGVAIFAATSGSTSTKSSNETTMAFTQANPQFAPSTATEQRLSRPGLGGASRATSESNIAPGARPCKVLAYALADDRARAEIEQGSILTLETLEKYFALFPRGKVFYFTETGLGLNSGDETSAGEDDVESSSTRHRKPRPMDHKELLKKIPAARNVVFIPLYDIAEEKVEAGCFLWTSVTGRMINLDDDLSYLRAFGDSIMSEVARLNVQKNESAKTTFIASMSHELRSPLHGILGAAEFLVDTATDSYQAGLIMSITTCGKTLLDTLNHVLDYSKINKLGRTQMRRNERQNKLVRLHSDTDLESITLTAEVDLGVLVEEVVEAVCAGHAFAKLQSSVDKGRGLTGQGWQLTSADASSAGQQAAKSEGNVSVLLDIEPKASWLVRTQAGALRRIIMNLVTNALKYTSSGFVAIALRASKETGDDSKVNALVRVVDSGKGMSDDFQKNSLFVAFSQEDAFQPGTGLGLNIVKQIVDSLGGTIQVKSQQHVGTEVDVSVSLTAAINEPKTDRPAPDDLTRALVPKVRGRHMVLLDPWENRPKTESTSRLQETLREVCEQWFEMRVTKATIMDRLDADFYLYSEPPPVDALAEEIRLGGLKAPSGRKIPLILVCLNAESAIAVSRSQSKRFAALGGLVEVIAQPCGPRKLATALGMCLKRMQDTAETSAANGEEEYESAVTSALDAKETRRAGNASKPAEGYMEEDTGFPSPRSQLQRKVATDSIPRSITVELPSPPPLDPETPTLERELRFSALSLAEPSEMSESGEDERPLHILVVDDNHINLHLLTTFMKRNGYEYAAAVNGLEAVQKYREGCSPPGQLPEGIIPPKPFDYVLIDINMPVMNGIEATKQIRELERVHQVKPAGIFALTGSASEEARNVAEEAGVDRLLSKPVKFANLQKLLVRR</sequence>
<dbReference type="PROSITE" id="PS50109">
    <property type="entry name" value="HIS_KIN"/>
    <property type="match status" value="1"/>
</dbReference>
<dbReference type="InterPro" id="IPR003594">
    <property type="entry name" value="HATPase_dom"/>
</dbReference>
<dbReference type="GO" id="GO:0009927">
    <property type="term" value="F:histidine phosphotransfer kinase activity"/>
    <property type="evidence" value="ECO:0007669"/>
    <property type="project" value="TreeGrafter"/>
</dbReference>
<dbReference type="SMART" id="SM00448">
    <property type="entry name" value="REC"/>
    <property type="match status" value="1"/>
</dbReference>
<dbReference type="InterPro" id="IPR029016">
    <property type="entry name" value="GAF-like_dom_sf"/>
</dbReference>
<dbReference type="Gene3D" id="3.30.450.40">
    <property type="match status" value="1"/>
</dbReference>
<evidence type="ECO:0000256" key="2">
    <source>
        <dbReference type="ARBA" id="ARBA00012438"/>
    </source>
</evidence>
<proteinExistence type="predicted"/>
<reference evidence="10" key="1">
    <citation type="submission" date="2023-08" db="EMBL/GenBank/DDBJ databases">
        <title>Black Yeasts Isolated from many extreme environments.</title>
        <authorList>
            <person name="Coleine C."/>
            <person name="Stajich J.E."/>
            <person name="Selbmann L."/>
        </authorList>
    </citation>
    <scope>NUCLEOTIDE SEQUENCE</scope>
    <source>
        <strain evidence="10">CCFEE 5810</strain>
    </source>
</reference>
<gene>
    <name evidence="10" type="ORF">LTR97_006115</name>
</gene>
<dbReference type="GO" id="GO:0005886">
    <property type="term" value="C:plasma membrane"/>
    <property type="evidence" value="ECO:0007669"/>
    <property type="project" value="TreeGrafter"/>
</dbReference>
<comment type="caution">
    <text evidence="10">The sequence shown here is derived from an EMBL/GenBank/DDBJ whole genome shotgun (WGS) entry which is preliminary data.</text>
</comment>
<name>A0AAN8A2E0_9PEZI</name>
<dbReference type="CDD" id="cd00082">
    <property type="entry name" value="HisKA"/>
    <property type="match status" value="1"/>
</dbReference>
<organism evidence="10 11">
    <name type="scientific">Elasticomyces elasticus</name>
    <dbReference type="NCBI Taxonomy" id="574655"/>
    <lineage>
        <taxon>Eukaryota</taxon>
        <taxon>Fungi</taxon>
        <taxon>Dikarya</taxon>
        <taxon>Ascomycota</taxon>
        <taxon>Pezizomycotina</taxon>
        <taxon>Dothideomycetes</taxon>
        <taxon>Dothideomycetidae</taxon>
        <taxon>Mycosphaerellales</taxon>
        <taxon>Teratosphaeriaceae</taxon>
        <taxon>Elasticomyces</taxon>
    </lineage>
</organism>
<evidence type="ECO:0000313" key="10">
    <source>
        <dbReference type="EMBL" id="KAK5699981.1"/>
    </source>
</evidence>
<dbReference type="SMART" id="SM00388">
    <property type="entry name" value="HisKA"/>
    <property type="match status" value="1"/>
</dbReference>
<dbReference type="EC" id="2.7.13.3" evidence="2"/>
<dbReference type="Gene3D" id="3.40.50.2300">
    <property type="match status" value="1"/>
</dbReference>
<feature type="compositionally biased region" description="Polar residues" evidence="7">
    <location>
        <begin position="372"/>
        <end position="384"/>
    </location>
</feature>
<keyword evidence="3 6" id="KW-0597">Phosphoprotein</keyword>
<evidence type="ECO:0000256" key="6">
    <source>
        <dbReference type="PROSITE-ProRule" id="PRU00169"/>
    </source>
</evidence>
<dbReference type="Gene3D" id="1.10.287.130">
    <property type="match status" value="1"/>
</dbReference>
<protein>
    <recommendedName>
        <fullName evidence="2">histidine kinase</fullName>
        <ecNumber evidence="2">2.7.13.3</ecNumber>
    </recommendedName>
</protein>
<evidence type="ECO:0000256" key="3">
    <source>
        <dbReference type="ARBA" id="ARBA00022553"/>
    </source>
</evidence>
<feature type="region of interest" description="Disordered" evidence="7">
    <location>
        <begin position="372"/>
        <end position="403"/>
    </location>
</feature>
<dbReference type="PRINTS" id="PR00344">
    <property type="entry name" value="BCTRLSENSOR"/>
</dbReference>
<dbReference type="PANTHER" id="PTHR43047">
    <property type="entry name" value="TWO-COMPONENT HISTIDINE PROTEIN KINASE"/>
    <property type="match status" value="1"/>
</dbReference>
<dbReference type="PROSITE" id="PS50110">
    <property type="entry name" value="RESPONSE_REGULATORY"/>
    <property type="match status" value="1"/>
</dbReference>
<feature type="domain" description="Histidine kinase" evidence="8">
    <location>
        <begin position="566"/>
        <end position="845"/>
    </location>
</feature>
<dbReference type="InterPro" id="IPR036890">
    <property type="entry name" value="HATPase_C_sf"/>
</dbReference>
<dbReference type="InterPro" id="IPR001789">
    <property type="entry name" value="Sig_transdc_resp-reg_receiver"/>
</dbReference>
<evidence type="ECO:0000256" key="4">
    <source>
        <dbReference type="ARBA" id="ARBA00022679"/>
    </source>
</evidence>
<dbReference type="Proteomes" id="UP001310594">
    <property type="component" value="Unassembled WGS sequence"/>
</dbReference>
<evidence type="ECO:0000259" key="9">
    <source>
        <dbReference type="PROSITE" id="PS50110"/>
    </source>
</evidence>
<dbReference type="EMBL" id="JAVRQU010000008">
    <property type="protein sequence ID" value="KAK5699981.1"/>
    <property type="molecule type" value="Genomic_DNA"/>
</dbReference>
<feature type="compositionally biased region" description="Basic residues" evidence="7">
    <location>
        <begin position="280"/>
        <end position="294"/>
    </location>
</feature>
<dbReference type="GO" id="GO:0000155">
    <property type="term" value="F:phosphorelay sensor kinase activity"/>
    <property type="evidence" value="ECO:0007669"/>
    <property type="project" value="InterPro"/>
</dbReference>
<dbReference type="CDD" id="cd17546">
    <property type="entry name" value="REC_hyHK_CKI1_RcsC-like"/>
    <property type="match status" value="1"/>
</dbReference>
<feature type="region of interest" description="Disordered" evidence="7">
    <location>
        <begin position="462"/>
        <end position="485"/>
    </location>
</feature>
<dbReference type="SUPFAM" id="SSF55781">
    <property type="entry name" value="GAF domain-like"/>
    <property type="match status" value="1"/>
</dbReference>
<keyword evidence="4" id="KW-0808">Transferase</keyword>
<dbReference type="Pfam" id="PF00512">
    <property type="entry name" value="HisKA"/>
    <property type="match status" value="1"/>
</dbReference>
<dbReference type="SUPFAM" id="SSF52172">
    <property type="entry name" value="CheY-like"/>
    <property type="match status" value="1"/>
</dbReference>
<dbReference type="Pfam" id="PF00072">
    <property type="entry name" value="Response_reg"/>
    <property type="match status" value="1"/>
</dbReference>
<dbReference type="Pfam" id="PF01590">
    <property type="entry name" value="GAF"/>
    <property type="match status" value="1"/>
</dbReference>
<dbReference type="Pfam" id="PF02518">
    <property type="entry name" value="HATPase_c"/>
    <property type="match status" value="1"/>
</dbReference>